<evidence type="ECO:0000256" key="1">
    <source>
        <dbReference type="SAM" id="SignalP"/>
    </source>
</evidence>
<evidence type="ECO:0000313" key="4">
    <source>
        <dbReference type="Proteomes" id="UP000655588"/>
    </source>
</evidence>
<evidence type="ECO:0000259" key="2">
    <source>
        <dbReference type="Pfam" id="PF01683"/>
    </source>
</evidence>
<feature type="chain" id="PRO_5032858711" description="EB domain-containing protein" evidence="1">
    <location>
        <begin position="26"/>
        <end position="437"/>
    </location>
</feature>
<gene>
    <name evidence="3" type="ORF">E2986_02929</name>
</gene>
<reference evidence="3" key="1">
    <citation type="submission" date="2019-11" db="EMBL/GenBank/DDBJ databases">
        <title>The nuclear and mitochondrial genomes of Frieseomelitta varia - a highly eusocial stingless bee (Meliponini) with a permanently sterile worker caste.</title>
        <authorList>
            <person name="Freitas F.C.P."/>
            <person name="Lourenco A.P."/>
            <person name="Nunes F.M.F."/>
            <person name="Paschoal A.R."/>
            <person name="Abreu F.C.P."/>
            <person name="Barbin F.O."/>
            <person name="Bataglia L."/>
            <person name="Cardoso-Junior C.A.M."/>
            <person name="Cervoni M.S."/>
            <person name="Silva S.R."/>
            <person name="Dalarmi F."/>
            <person name="Del Lama M.A."/>
            <person name="Depintor T.S."/>
            <person name="Ferreira K.M."/>
            <person name="Goria P.S."/>
            <person name="Jaskot M.C."/>
            <person name="Lago D.C."/>
            <person name="Luna-Lucena D."/>
            <person name="Moda L.M."/>
            <person name="Nascimento L."/>
            <person name="Pedrino M."/>
            <person name="Rabico F.O."/>
            <person name="Sanches F.C."/>
            <person name="Santos D.E."/>
            <person name="Santos C.G."/>
            <person name="Vieira J."/>
            <person name="Lopes T.F."/>
            <person name="Barchuk A.R."/>
            <person name="Hartfelder K."/>
            <person name="Simoes Z.L.P."/>
            <person name="Bitondi M.M.G."/>
            <person name="Pinheiro D.G."/>
        </authorList>
    </citation>
    <scope>NUCLEOTIDE SEQUENCE</scope>
    <source>
        <strain evidence="3">USP_RPSP 00005682</strain>
        <tissue evidence="3">Whole individual</tissue>
    </source>
</reference>
<feature type="signal peptide" evidence="1">
    <location>
        <begin position="1"/>
        <end position="25"/>
    </location>
</feature>
<dbReference type="EMBL" id="WNWW01000089">
    <property type="protein sequence ID" value="KAF3430215.1"/>
    <property type="molecule type" value="Genomic_DNA"/>
</dbReference>
<feature type="domain" description="EB" evidence="2">
    <location>
        <begin position="252"/>
        <end position="302"/>
    </location>
</feature>
<dbReference type="Pfam" id="PF01683">
    <property type="entry name" value="EB"/>
    <property type="match status" value="2"/>
</dbReference>
<dbReference type="PANTHER" id="PTHR39069">
    <property type="entry name" value="ECDYSONE-INDUCIBLE GENE E1, ISOFORM A"/>
    <property type="match status" value="1"/>
</dbReference>
<organism evidence="3 4">
    <name type="scientific">Frieseomelitta varia</name>
    <dbReference type="NCBI Taxonomy" id="561572"/>
    <lineage>
        <taxon>Eukaryota</taxon>
        <taxon>Metazoa</taxon>
        <taxon>Ecdysozoa</taxon>
        <taxon>Arthropoda</taxon>
        <taxon>Hexapoda</taxon>
        <taxon>Insecta</taxon>
        <taxon>Pterygota</taxon>
        <taxon>Neoptera</taxon>
        <taxon>Endopterygota</taxon>
        <taxon>Hymenoptera</taxon>
        <taxon>Apocrita</taxon>
        <taxon>Aculeata</taxon>
        <taxon>Apoidea</taxon>
        <taxon>Anthophila</taxon>
        <taxon>Apidae</taxon>
        <taxon>Frieseomelitta</taxon>
    </lineage>
</organism>
<accession>A0A833S3D4</accession>
<comment type="caution">
    <text evidence="3">The sequence shown here is derived from an EMBL/GenBank/DDBJ whole genome shotgun (WGS) entry which is preliminary data.</text>
</comment>
<proteinExistence type="predicted"/>
<dbReference type="PANTHER" id="PTHR39069:SF9">
    <property type="entry name" value="EB DOMAIN-CONTAINING PROTEIN"/>
    <property type="match status" value="1"/>
</dbReference>
<keyword evidence="4" id="KW-1185">Reference proteome</keyword>
<dbReference type="Proteomes" id="UP000655588">
    <property type="component" value="Unassembled WGS sequence"/>
</dbReference>
<keyword evidence="1" id="KW-0732">Signal</keyword>
<protein>
    <recommendedName>
        <fullName evidence="2">EB domain-containing protein</fullName>
    </recommendedName>
</protein>
<evidence type="ECO:0000313" key="3">
    <source>
        <dbReference type="EMBL" id="KAF3430215.1"/>
    </source>
</evidence>
<name>A0A833S3D4_9HYME</name>
<dbReference type="AlphaFoldDB" id="A0A833S3D4"/>
<sequence>MAGLVNRLTMGGLALSIGLCFVVRSAVVAAHGQHEHLLSRQTLAKCQYDDDCMKNAYCWNQETCLCKDNYIAYKNRTHVECLRVANAIGDPCEKDIQCHVTFAPYSECRQSICQCSDGSHYEEGRCYKSVGLGLPCQTHRNCYIKDSYCVTGFCACTLRYHPNPRNDGCIPSLELGDKCSNDYECVTENSRCVGNCSCKVDHVLSSDGKRCLKVSNSVGEPCQEDSQCQLFQLETECGTSGKCSCIEGYHQRGSICLRDRFLNERCETHRECITDTYGNSNSTDVMNVDCINGFCTCASDYIMAEELYDCIRYSDNGKIGVPPDFVKQQCFSRATTAAVSWQRLLQGLALLFFARFSILMLITVERVSNTCCSTEAESFHFMAIKSTGKNLLSLHGHNMIKKARLNTSQWTLNQQPVLLNLTKSCNNNNNDSKSKIH</sequence>
<dbReference type="InterPro" id="IPR006149">
    <property type="entry name" value="EB_dom"/>
</dbReference>
<feature type="domain" description="EB" evidence="2">
    <location>
        <begin position="118"/>
        <end position="163"/>
    </location>
</feature>